<dbReference type="EMBL" id="CAEZUX010000036">
    <property type="protein sequence ID" value="CAB4611912.1"/>
    <property type="molecule type" value="Genomic_DNA"/>
</dbReference>
<dbReference type="AlphaFoldDB" id="A0A6J6HE28"/>
<reference evidence="1" key="1">
    <citation type="submission" date="2020-05" db="EMBL/GenBank/DDBJ databases">
        <authorList>
            <person name="Chiriac C."/>
            <person name="Salcher M."/>
            <person name="Ghai R."/>
            <person name="Kavagutti S V."/>
        </authorList>
    </citation>
    <scope>NUCLEOTIDE SEQUENCE</scope>
</reference>
<protein>
    <submittedName>
        <fullName evidence="1">Unannotated protein</fullName>
    </submittedName>
</protein>
<accession>A0A6J6HE28</accession>
<name>A0A6J6HE28_9ZZZZ</name>
<organism evidence="1">
    <name type="scientific">freshwater metagenome</name>
    <dbReference type="NCBI Taxonomy" id="449393"/>
    <lineage>
        <taxon>unclassified sequences</taxon>
        <taxon>metagenomes</taxon>
        <taxon>ecological metagenomes</taxon>
    </lineage>
</organism>
<proteinExistence type="predicted"/>
<evidence type="ECO:0000313" key="1">
    <source>
        <dbReference type="EMBL" id="CAB4611912.1"/>
    </source>
</evidence>
<sequence>MQSLVTPAAIFAVVVRPQLWGTALRQLFRLAPQGWWKRAPFLPVPPADYLEFRLVTQYGGEHGSQREKVRTVDVLDYLAWCKEWNQARS</sequence>
<gene>
    <name evidence="1" type="ORF">UFOPK1874_00478</name>
</gene>